<keyword evidence="3 6" id="KW-0812">Transmembrane</keyword>
<accession>A0ABT8KJV0</accession>
<feature type="domain" description="ABC3 transporter permease C-terminal" evidence="7">
    <location>
        <begin position="367"/>
        <end position="481"/>
    </location>
</feature>
<organism evidence="9 10">
    <name type="scientific">Splendidivirga corallicola</name>
    <dbReference type="NCBI Taxonomy" id="3051826"/>
    <lineage>
        <taxon>Bacteria</taxon>
        <taxon>Pseudomonadati</taxon>
        <taxon>Bacteroidota</taxon>
        <taxon>Cytophagia</taxon>
        <taxon>Cytophagales</taxon>
        <taxon>Splendidivirgaceae</taxon>
        <taxon>Splendidivirga</taxon>
    </lineage>
</organism>
<evidence type="ECO:0000256" key="5">
    <source>
        <dbReference type="ARBA" id="ARBA00023136"/>
    </source>
</evidence>
<keyword evidence="5 6" id="KW-0472">Membrane</keyword>
<dbReference type="Pfam" id="PF02687">
    <property type="entry name" value="FtsX"/>
    <property type="match status" value="2"/>
</dbReference>
<feature type="transmembrane region" description="Helical" evidence="6">
    <location>
        <begin position="840"/>
        <end position="860"/>
    </location>
</feature>
<protein>
    <submittedName>
        <fullName evidence="9">ABC transporter permease</fullName>
    </submittedName>
</protein>
<feature type="transmembrane region" description="Helical" evidence="6">
    <location>
        <begin position="98"/>
        <end position="120"/>
    </location>
</feature>
<feature type="transmembrane region" description="Helical" evidence="6">
    <location>
        <begin position="754"/>
        <end position="778"/>
    </location>
</feature>
<reference evidence="9" key="1">
    <citation type="submission" date="2023-06" db="EMBL/GenBank/DDBJ databases">
        <title>Genomic of Parafulvivirga corallium.</title>
        <authorList>
            <person name="Wang G."/>
        </authorList>
    </citation>
    <scope>NUCLEOTIDE SEQUENCE</scope>
    <source>
        <strain evidence="9">BMA10</strain>
    </source>
</reference>
<dbReference type="PANTHER" id="PTHR30572:SF18">
    <property type="entry name" value="ABC-TYPE MACROLIDE FAMILY EXPORT SYSTEM PERMEASE COMPONENT 2"/>
    <property type="match status" value="1"/>
</dbReference>
<dbReference type="InterPro" id="IPR003838">
    <property type="entry name" value="ABC3_permease_C"/>
</dbReference>
<dbReference type="Pfam" id="PF12704">
    <property type="entry name" value="MacB_PCD"/>
    <property type="match status" value="1"/>
</dbReference>
<name>A0ABT8KJV0_9BACT</name>
<feature type="transmembrane region" description="Helical" evidence="6">
    <location>
        <begin position="455"/>
        <end position="481"/>
    </location>
</feature>
<dbReference type="RefSeq" id="WP_346751009.1">
    <property type="nucleotide sequence ID" value="NZ_JAUJEA010000002.1"/>
</dbReference>
<dbReference type="InterPro" id="IPR050250">
    <property type="entry name" value="Macrolide_Exporter_MacB"/>
</dbReference>
<comment type="subcellular location">
    <subcellularLocation>
        <location evidence="1">Cell membrane</location>
        <topology evidence="1">Multi-pass membrane protein</topology>
    </subcellularLocation>
</comment>
<feature type="domain" description="MacB-like periplasmic core" evidence="8">
    <location>
        <begin position="102"/>
        <end position="314"/>
    </location>
</feature>
<dbReference type="EMBL" id="JAUJEA010000002">
    <property type="protein sequence ID" value="MDN5200979.1"/>
    <property type="molecule type" value="Genomic_DNA"/>
</dbReference>
<dbReference type="InterPro" id="IPR025857">
    <property type="entry name" value="MacB_PCD"/>
</dbReference>
<dbReference type="NCBIfam" id="NF038404">
    <property type="entry name" value="perm_prefix_2"/>
    <property type="match status" value="1"/>
</dbReference>
<evidence type="ECO:0000259" key="7">
    <source>
        <dbReference type="Pfam" id="PF02687"/>
    </source>
</evidence>
<feature type="transmembrane region" description="Helical" evidence="6">
    <location>
        <begin position="362"/>
        <end position="383"/>
    </location>
</feature>
<evidence type="ECO:0000256" key="4">
    <source>
        <dbReference type="ARBA" id="ARBA00022989"/>
    </source>
</evidence>
<evidence type="ECO:0000259" key="8">
    <source>
        <dbReference type="Pfam" id="PF12704"/>
    </source>
</evidence>
<proteinExistence type="predicted"/>
<evidence type="ECO:0000256" key="2">
    <source>
        <dbReference type="ARBA" id="ARBA00022475"/>
    </source>
</evidence>
<keyword evidence="10" id="KW-1185">Reference proteome</keyword>
<feature type="transmembrane region" description="Helical" evidence="6">
    <location>
        <begin position="798"/>
        <end position="820"/>
    </location>
</feature>
<gene>
    <name evidence="9" type="ORF">QQ008_06395</name>
</gene>
<feature type="transmembrane region" description="Helical" evidence="6">
    <location>
        <begin position="502"/>
        <end position="522"/>
    </location>
</feature>
<comment type="caution">
    <text evidence="9">The sequence shown here is derived from an EMBL/GenBank/DDBJ whole genome shotgun (WGS) entry which is preliminary data.</text>
</comment>
<evidence type="ECO:0000256" key="3">
    <source>
        <dbReference type="ARBA" id="ARBA00022692"/>
    </source>
</evidence>
<evidence type="ECO:0000256" key="1">
    <source>
        <dbReference type="ARBA" id="ARBA00004651"/>
    </source>
</evidence>
<evidence type="ECO:0000313" key="10">
    <source>
        <dbReference type="Proteomes" id="UP001172082"/>
    </source>
</evidence>
<dbReference type="PANTHER" id="PTHR30572">
    <property type="entry name" value="MEMBRANE COMPONENT OF TRANSPORTER-RELATED"/>
    <property type="match status" value="1"/>
</dbReference>
<feature type="domain" description="ABC3 transporter permease C-terminal" evidence="7">
    <location>
        <begin position="758"/>
        <end position="870"/>
    </location>
</feature>
<dbReference type="InterPro" id="IPR047699">
    <property type="entry name" value="Permease_put_prefix"/>
</dbReference>
<sequence length="877" mass="99569">MKSKTPNPPKFFLDFFRWFCHPDIREDIEGDLLESFNESVKSKGYKKARLLLVWDVLQLFRPGIIRSFSGTYRLNHYGRFKSFFVLTYRHFIKTPLTALIQLFGMTVGLTIFLLVLLWIFQEVGYDKFNKHADRIYRLEISSEHNNNMVGLTTTIATIIKDNIPEVEKTVRLRHWKADQTVLKLDNEQDPDFFRTGEIVYADNDFFEIFSFDFIKGDPKNALKKKNSAVITESLAKNMYGYRSPIGEQISVGKGVNFTITGVIRDVPNFHVDFKMIRSFKTHQTNDTWWYWAHPTYLLINENHDVTELEQKIAAVLRPHFPEGLKDQFTKFDCHLRPLKDIYFSGGEAQEAGYAQHGDYKKVIAYAFIAFFTLLLACINLINLSNAKFLERAKEVGIKRVSGASRSQIFLQFLGETSLLCFISLVLALAFTFHTLQWFNNLMDSKLLISNLLEPSIVTSILIGLVMVCLVSGGFPALYVLSFRPVKVLKGLNVSKGFTLKKLNLVIQFAVTIFLLIGTITVLQQVNYMKNADPGFAREQQVYFSFNGNHLERLATLKETLQANPNILAVSSTEAIPGTYNLADNKPVTIIFNGTEYKLAGTPADDGFVDALGLKVVAGRFFDKAYKADNLIQRSDELSSEPINIVLNESAVRAIGLEEPIGATGKFPNGGIVQVIGIINDYHMNSLENHIPPTFYTWSRAFAVVVRITPFDIPNTVNFMDKQILKLSEHIHSDIQFIDDVYNKQYQKDENFAELMMYFTLLTFVIAGMGLFGVSTFTVKVRVKEIGIRKSMGASAYQIFTLLTKAFIIIVLIAALLAIPVAWMSMDNWLNNYAYRVDLKWWFFVGAGAVALVIVVLTVALRTVKAAKINPALCLRYE</sequence>
<keyword evidence="4 6" id="KW-1133">Transmembrane helix</keyword>
<evidence type="ECO:0000313" key="9">
    <source>
        <dbReference type="EMBL" id="MDN5200979.1"/>
    </source>
</evidence>
<keyword evidence="2" id="KW-1003">Cell membrane</keyword>
<evidence type="ECO:0000256" key="6">
    <source>
        <dbReference type="SAM" id="Phobius"/>
    </source>
</evidence>
<dbReference type="Proteomes" id="UP001172082">
    <property type="component" value="Unassembled WGS sequence"/>
</dbReference>
<feature type="transmembrane region" description="Helical" evidence="6">
    <location>
        <begin position="408"/>
        <end position="435"/>
    </location>
</feature>